<feature type="compositionally biased region" description="Acidic residues" evidence="1">
    <location>
        <begin position="1"/>
        <end position="19"/>
    </location>
</feature>
<proteinExistence type="predicted"/>
<evidence type="ECO:0000313" key="4">
    <source>
        <dbReference type="Proteomes" id="UP001165060"/>
    </source>
</evidence>
<dbReference type="SUPFAM" id="SSF143791">
    <property type="entry name" value="DUSP-like"/>
    <property type="match status" value="1"/>
</dbReference>
<feature type="compositionally biased region" description="Acidic residues" evidence="1">
    <location>
        <begin position="237"/>
        <end position="262"/>
    </location>
</feature>
<feature type="domain" description="DUSP" evidence="2">
    <location>
        <begin position="35"/>
        <end position="140"/>
    </location>
</feature>
<accession>A0ABQ6MTU2</accession>
<gene>
    <name evidence="3" type="ORF">TeGR_g4755</name>
</gene>
<feature type="region of interest" description="Disordered" evidence="1">
    <location>
        <begin position="237"/>
        <end position="283"/>
    </location>
</feature>
<sequence length="283" mass="32826">MEEVVWDEDTFAEEEDEHDDGNKQQGANPQQPPSDRYDARREMELTLVGMYDSSKINVRDSCYFLIDSQWVEIWKDFVMGARSELPPPVSNLRLYKGDSVTLRDDIEPIRDYRGVNPTTWFIYESLYGVDGSQPIARYVVDHRGSEVTGSKFVEFTRGARLKASIETRKLLLRLADLGEAGGMERAERPERFEELWLWCIPKDVIEAVFMSIITCSCCRGLRSMGVRYRKLDEEDGETWGDDWGDNYEDEDEDEDEDDEDGGTVELRRNMPSQDLHENFRLST</sequence>
<name>A0ABQ6MTU2_9STRA</name>
<feature type="compositionally biased region" description="Basic and acidic residues" evidence="1">
    <location>
        <begin position="274"/>
        <end position="283"/>
    </location>
</feature>
<keyword evidence="4" id="KW-1185">Reference proteome</keyword>
<evidence type="ECO:0000256" key="1">
    <source>
        <dbReference type="SAM" id="MobiDB-lite"/>
    </source>
</evidence>
<evidence type="ECO:0000313" key="3">
    <source>
        <dbReference type="EMBL" id="GMI32345.1"/>
    </source>
</evidence>
<reference evidence="3 4" key="1">
    <citation type="journal article" date="2023" name="Commun. Biol.">
        <title>Genome analysis of Parmales, the sister group of diatoms, reveals the evolutionary specialization of diatoms from phago-mixotrophs to photoautotrophs.</title>
        <authorList>
            <person name="Ban H."/>
            <person name="Sato S."/>
            <person name="Yoshikawa S."/>
            <person name="Yamada K."/>
            <person name="Nakamura Y."/>
            <person name="Ichinomiya M."/>
            <person name="Sato N."/>
            <person name="Blanc-Mathieu R."/>
            <person name="Endo H."/>
            <person name="Kuwata A."/>
            <person name="Ogata H."/>
        </authorList>
    </citation>
    <scope>NUCLEOTIDE SEQUENCE [LARGE SCALE GENOMIC DNA]</scope>
</reference>
<organism evidence="3 4">
    <name type="scientific">Tetraparma gracilis</name>
    <dbReference type="NCBI Taxonomy" id="2962635"/>
    <lineage>
        <taxon>Eukaryota</taxon>
        <taxon>Sar</taxon>
        <taxon>Stramenopiles</taxon>
        <taxon>Ochrophyta</taxon>
        <taxon>Bolidophyceae</taxon>
        <taxon>Parmales</taxon>
        <taxon>Triparmaceae</taxon>
        <taxon>Tetraparma</taxon>
    </lineage>
</organism>
<protein>
    <recommendedName>
        <fullName evidence="2">DUSP domain-containing protein</fullName>
    </recommendedName>
</protein>
<comment type="caution">
    <text evidence="3">The sequence shown here is derived from an EMBL/GenBank/DDBJ whole genome shotgun (WGS) entry which is preliminary data.</text>
</comment>
<evidence type="ECO:0000259" key="2">
    <source>
        <dbReference type="PROSITE" id="PS51283"/>
    </source>
</evidence>
<feature type="region of interest" description="Disordered" evidence="1">
    <location>
        <begin position="1"/>
        <end position="37"/>
    </location>
</feature>
<dbReference type="EMBL" id="BRYB01001734">
    <property type="protein sequence ID" value="GMI32345.1"/>
    <property type="molecule type" value="Genomic_DNA"/>
</dbReference>
<dbReference type="PROSITE" id="PS51283">
    <property type="entry name" value="DUSP"/>
    <property type="match status" value="1"/>
</dbReference>
<dbReference type="Proteomes" id="UP001165060">
    <property type="component" value="Unassembled WGS sequence"/>
</dbReference>
<dbReference type="Gene3D" id="3.30.2230.10">
    <property type="entry name" value="DUSP-like"/>
    <property type="match status" value="1"/>
</dbReference>
<dbReference type="InterPro" id="IPR006615">
    <property type="entry name" value="Pept_C19_DUSP"/>
</dbReference>
<dbReference type="InterPro" id="IPR035927">
    <property type="entry name" value="DUSP-like_sf"/>
</dbReference>
<dbReference type="Pfam" id="PF06337">
    <property type="entry name" value="DUSP"/>
    <property type="match status" value="1"/>
</dbReference>